<evidence type="ECO:0000256" key="5">
    <source>
        <dbReference type="SAM" id="MobiDB-lite"/>
    </source>
</evidence>
<evidence type="ECO:0000256" key="3">
    <source>
        <dbReference type="ARBA" id="ARBA00022833"/>
    </source>
</evidence>
<name>A0AAN7P399_9COLE</name>
<accession>A0AAN7P399</accession>
<feature type="compositionally biased region" description="Polar residues" evidence="5">
    <location>
        <begin position="137"/>
        <end position="146"/>
    </location>
</feature>
<feature type="compositionally biased region" description="Basic and acidic residues" evidence="5">
    <location>
        <begin position="147"/>
        <end position="156"/>
    </location>
</feature>
<dbReference type="AlphaFoldDB" id="A0AAN7P399"/>
<dbReference type="InterPro" id="IPR001965">
    <property type="entry name" value="Znf_PHD"/>
</dbReference>
<evidence type="ECO:0000256" key="1">
    <source>
        <dbReference type="ARBA" id="ARBA00022723"/>
    </source>
</evidence>
<dbReference type="Gene3D" id="3.30.40.10">
    <property type="entry name" value="Zinc/RING finger domain, C3HC4 (zinc finger)"/>
    <property type="match status" value="1"/>
</dbReference>
<evidence type="ECO:0000313" key="8">
    <source>
        <dbReference type="Proteomes" id="UP001353858"/>
    </source>
</evidence>
<keyword evidence="8" id="KW-1185">Reference proteome</keyword>
<feature type="domain" description="PHD-type" evidence="6">
    <location>
        <begin position="250"/>
        <end position="297"/>
    </location>
</feature>
<sequence length="297" mass="34406">MLLYFKHLPTIVMNTDSRQSSPIADIQHLQNLIDAEKVLPLFSATPDLRVFSSASPIEHSTPPRININDQNYLENLPGPSGLQINHRLVEYSDSTENEQYSIASEEDNMYAFINRFIPPKRLRIYSSSDTECDIENVNPNNVTSPKSDGEDAKDDEPLAKISESKKTDFQTFMPTPDYSVVKNNRPRRKALNYKGQRVTKYLFNTDKEPKKNNSNNTKKGKKHIKKTTKETHKQNKKRLIKPTSTEDRERWYCFACKEERIADMRQCVECRQWYHEDCVGLTKSDLDAFICSNCQEN</sequence>
<dbReference type="InterPro" id="IPR013083">
    <property type="entry name" value="Znf_RING/FYVE/PHD"/>
</dbReference>
<dbReference type="SUPFAM" id="SSF57903">
    <property type="entry name" value="FYVE/PHD zinc finger"/>
    <property type="match status" value="1"/>
</dbReference>
<feature type="region of interest" description="Disordered" evidence="5">
    <location>
        <begin position="132"/>
        <end position="156"/>
    </location>
</feature>
<keyword evidence="1" id="KW-0479">Metal-binding</keyword>
<dbReference type="CDD" id="cd15489">
    <property type="entry name" value="PHD_SF"/>
    <property type="match status" value="1"/>
</dbReference>
<dbReference type="SMART" id="SM00249">
    <property type="entry name" value="PHD"/>
    <property type="match status" value="1"/>
</dbReference>
<dbReference type="PROSITE" id="PS50016">
    <property type="entry name" value="ZF_PHD_2"/>
    <property type="match status" value="1"/>
</dbReference>
<feature type="region of interest" description="Disordered" evidence="5">
    <location>
        <begin position="206"/>
        <end position="243"/>
    </location>
</feature>
<evidence type="ECO:0000259" key="6">
    <source>
        <dbReference type="PROSITE" id="PS50016"/>
    </source>
</evidence>
<dbReference type="EMBL" id="JARPUR010000006">
    <property type="protein sequence ID" value="KAK4874418.1"/>
    <property type="molecule type" value="Genomic_DNA"/>
</dbReference>
<comment type="caution">
    <text evidence="7">The sequence shown here is derived from an EMBL/GenBank/DDBJ whole genome shotgun (WGS) entry which is preliminary data.</text>
</comment>
<organism evidence="7 8">
    <name type="scientific">Aquatica leii</name>
    <dbReference type="NCBI Taxonomy" id="1421715"/>
    <lineage>
        <taxon>Eukaryota</taxon>
        <taxon>Metazoa</taxon>
        <taxon>Ecdysozoa</taxon>
        <taxon>Arthropoda</taxon>
        <taxon>Hexapoda</taxon>
        <taxon>Insecta</taxon>
        <taxon>Pterygota</taxon>
        <taxon>Neoptera</taxon>
        <taxon>Endopterygota</taxon>
        <taxon>Coleoptera</taxon>
        <taxon>Polyphaga</taxon>
        <taxon>Elateriformia</taxon>
        <taxon>Elateroidea</taxon>
        <taxon>Lampyridae</taxon>
        <taxon>Luciolinae</taxon>
        <taxon>Aquatica</taxon>
    </lineage>
</organism>
<keyword evidence="2 4" id="KW-0863">Zinc-finger</keyword>
<protein>
    <recommendedName>
        <fullName evidence="6">PHD-type domain-containing protein</fullName>
    </recommendedName>
</protein>
<dbReference type="InterPro" id="IPR011011">
    <property type="entry name" value="Znf_FYVE_PHD"/>
</dbReference>
<proteinExistence type="predicted"/>
<evidence type="ECO:0000256" key="4">
    <source>
        <dbReference type="PROSITE-ProRule" id="PRU00146"/>
    </source>
</evidence>
<evidence type="ECO:0000313" key="7">
    <source>
        <dbReference type="EMBL" id="KAK4874418.1"/>
    </source>
</evidence>
<dbReference type="Proteomes" id="UP001353858">
    <property type="component" value="Unassembled WGS sequence"/>
</dbReference>
<evidence type="ECO:0000256" key="2">
    <source>
        <dbReference type="ARBA" id="ARBA00022771"/>
    </source>
</evidence>
<gene>
    <name evidence="7" type="ORF">RN001_013778</name>
</gene>
<keyword evidence="3" id="KW-0862">Zinc</keyword>
<dbReference type="GO" id="GO:0008270">
    <property type="term" value="F:zinc ion binding"/>
    <property type="evidence" value="ECO:0007669"/>
    <property type="project" value="UniProtKB-KW"/>
</dbReference>
<reference evidence="8" key="1">
    <citation type="submission" date="2023-01" db="EMBL/GenBank/DDBJ databases">
        <title>Key to firefly adult light organ development and bioluminescence: homeobox transcription factors regulate luciferase expression and transportation to peroxisome.</title>
        <authorList>
            <person name="Fu X."/>
        </authorList>
    </citation>
    <scope>NUCLEOTIDE SEQUENCE [LARGE SCALE GENOMIC DNA]</scope>
</reference>
<dbReference type="InterPro" id="IPR019787">
    <property type="entry name" value="Znf_PHD-finger"/>
</dbReference>